<evidence type="ECO:0000313" key="2">
    <source>
        <dbReference type="Proteomes" id="UP000500951"/>
    </source>
</evidence>
<name>A0A6G8RCP5_9CAUD</name>
<dbReference type="EMBL" id="MT074447">
    <property type="protein sequence ID" value="QIN99186.1"/>
    <property type="molecule type" value="Genomic_DNA"/>
</dbReference>
<evidence type="ECO:0000313" key="1">
    <source>
        <dbReference type="EMBL" id="QIN99186.1"/>
    </source>
</evidence>
<protein>
    <submittedName>
        <fullName evidence="1">Uncharacterized protein</fullName>
    </submittedName>
</protein>
<sequence>MANPEIMTQRIMVKGIIAEAGLEAEVADFKSQFEKIIASAKDVSEKEQAAAIMAITLVGLDLAEESGV</sequence>
<dbReference type="GeneID" id="300442468"/>
<keyword evidence="2" id="KW-1185">Reference proteome</keyword>
<organism evidence="1 2">
    <name type="scientific">Salmonella phage phagemcphageface</name>
    <dbReference type="NCBI Taxonomy" id="2713311"/>
    <lineage>
        <taxon>Viruses</taxon>
        <taxon>Duplodnaviria</taxon>
        <taxon>Heunggongvirae</taxon>
        <taxon>Uroviricota</taxon>
        <taxon>Caudoviricetes</taxon>
        <taxon>Demerecviridae</taxon>
        <taxon>Markadamsvirinae</taxon>
        <taxon>Epseptimavirus</taxon>
        <taxon>Epseptimavirus phagemcphageface</taxon>
    </lineage>
</organism>
<dbReference type="Proteomes" id="UP000500951">
    <property type="component" value="Segment"/>
</dbReference>
<dbReference type="RefSeq" id="YP_011712376.1">
    <property type="nucleotide sequence ID" value="NC_102109.1"/>
</dbReference>
<proteinExistence type="predicted"/>
<accession>A0A6G8RCP5</accession>
<reference evidence="2" key="1">
    <citation type="submission" date="2020-02" db="EMBL/GenBank/DDBJ databases">
        <authorList>
            <person name="Olsen N.S."/>
            <person name="Forero-Junco L."/>
            <person name="Kot W."/>
            <person name="Hansen L.H."/>
        </authorList>
    </citation>
    <scope>NUCLEOTIDE SEQUENCE [LARGE SCALE GENOMIC DNA]</scope>
</reference>
<gene>
    <name evidence="1" type="ORF">phagemcphageface_94</name>
</gene>